<organism evidence="1 2">
    <name type="scientific">Tahibacter aquaticus</name>
    <dbReference type="NCBI Taxonomy" id="520092"/>
    <lineage>
        <taxon>Bacteria</taxon>
        <taxon>Pseudomonadati</taxon>
        <taxon>Pseudomonadota</taxon>
        <taxon>Gammaproteobacteria</taxon>
        <taxon>Lysobacterales</taxon>
        <taxon>Rhodanobacteraceae</taxon>
        <taxon>Tahibacter</taxon>
    </lineage>
</organism>
<reference evidence="1 2" key="1">
    <citation type="submission" date="2019-03" db="EMBL/GenBank/DDBJ databases">
        <title>Genomic Encyclopedia of Type Strains, Phase IV (KMG-IV): sequencing the most valuable type-strain genomes for metagenomic binning, comparative biology and taxonomic classification.</title>
        <authorList>
            <person name="Goeker M."/>
        </authorList>
    </citation>
    <scope>NUCLEOTIDE SEQUENCE [LARGE SCALE GENOMIC DNA]</scope>
    <source>
        <strain evidence="1 2">DSM 21667</strain>
    </source>
</reference>
<dbReference type="Proteomes" id="UP000295293">
    <property type="component" value="Unassembled WGS sequence"/>
</dbReference>
<dbReference type="Gene3D" id="1.20.1590.10">
    <property type="entry name" value="YP_001051499.1 domain like"/>
    <property type="match status" value="1"/>
</dbReference>
<proteinExistence type="predicted"/>
<dbReference type="Pfam" id="PF04222">
    <property type="entry name" value="DUF416"/>
    <property type="match status" value="1"/>
</dbReference>
<accession>A0A4R6YFX3</accession>
<comment type="caution">
    <text evidence="1">The sequence shown here is derived from an EMBL/GenBank/DDBJ whole genome shotgun (WGS) entry which is preliminary data.</text>
</comment>
<dbReference type="InterPro" id="IPR007338">
    <property type="entry name" value="DUF416"/>
</dbReference>
<sequence>MYSFDENALTGELGVLSSRARIAFAAAAATRQLVNFERLARESDAGSAQRPREITVQLWTDLQAAAIDRATWSARLDEVMNLLPEESDDWVIGHALADDALSSLAYAIRCLLTPKPQEAAWAARRAYEAADQAAIRVLAVQPGLPNTEEAIKSHGFVQRELARQRSDLSLLRSDSVDEVRRQAFVDELLTEQEAASLV</sequence>
<evidence type="ECO:0000313" key="1">
    <source>
        <dbReference type="EMBL" id="TDR35138.1"/>
    </source>
</evidence>
<gene>
    <name evidence="1" type="ORF">DFR29_1405</name>
</gene>
<protein>
    <submittedName>
        <fullName evidence="1">Uncharacterized protein YjaG (DUF416 family)</fullName>
    </submittedName>
</protein>
<name>A0A4R6YFX3_9GAMM</name>
<dbReference type="EMBL" id="SNZH01000040">
    <property type="protein sequence ID" value="TDR35138.1"/>
    <property type="molecule type" value="Genomic_DNA"/>
</dbReference>
<evidence type="ECO:0000313" key="2">
    <source>
        <dbReference type="Proteomes" id="UP000295293"/>
    </source>
</evidence>
<dbReference type="RefSeq" id="WP_133822030.1">
    <property type="nucleotide sequence ID" value="NZ_SNZH01000040.1"/>
</dbReference>
<dbReference type="InterPro" id="IPR023381">
    <property type="entry name" value="YP001051499.1-like_dom_sf"/>
</dbReference>
<dbReference type="AlphaFoldDB" id="A0A4R6YFX3"/>
<keyword evidence="2" id="KW-1185">Reference proteome</keyword>